<dbReference type="InterPro" id="IPR003695">
    <property type="entry name" value="Ppx_GppA_N"/>
</dbReference>
<gene>
    <name evidence="2" type="ORF">A2714_04880</name>
</gene>
<dbReference type="PANTHER" id="PTHR30005">
    <property type="entry name" value="EXOPOLYPHOSPHATASE"/>
    <property type="match status" value="1"/>
</dbReference>
<evidence type="ECO:0000313" key="2">
    <source>
        <dbReference type="EMBL" id="OGM21139.1"/>
    </source>
</evidence>
<protein>
    <recommendedName>
        <fullName evidence="1">Ppx/GppA phosphatase N-terminal domain-containing protein</fullName>
    </recommendedName>
</protein>
<dbReference type="AlphaFoldDB" id="A0A1F7Y2K2"/>
<sequence>MKRYAVIDIGTLKVKSLIASTSKNGELKEIYSSNTLTCFGCEMDANEGRVLEKNLLKTINELKRVKLLLEKHNVKNFKIVSTHAMRRAKNRSVVKEKIKKEVGFKVDSISQKKEAELFFQAALRDFPENKEYAVLDMGGGSVQILIGDKHNLKKIHMMQTGAQFLHDNFTKDPSNPNGFTQLSEIEKMKRLILHELIPLKKTHNIPIVYGSSNIIDLMKAISMPLKAHEDSITHPYKTYSHHLREFMNQIIPIPYIKREEMYPFQWGYMWGIDKAFLNVTTIAKHLESPHIIPSNANIAQGIIYSLANQSLSQE</sequence>
<dbReference type="Gene3D" id="3.30.420.150">
    <property type="entry name" value="Exopolyphosphatase. Domain 2"/>
    <property type="match status" value="1"/>
</dbReference>
<dbReference type="InterPro" id="IPR043129">
    <property type="entry name" value="ATPase_NBD"/>
</dbReference>
<accession>A0A1F7Y2K2</accession>
<dbReference type="InterPro" id="IPR050273">
    <property type="entry name" value="GppA/Ppx_hydrolase"/>
</dbReference>
<reference evidence="2 3" key="1">
    <citation type="journal article" date="2016" name="Nat. Commun.">
        <title>Thousands of microbial genomes shed light on interconnected biogeochemical processes in an aquifer system.</title>
        <authorList>
            <person name="Anantharaman K."/>
            <person name="Brown C.T."/>
            <person name="Hug L.A."/>
            <person name="Sharon I."/>
            <person name="Castelle C.J."/>
            <person name="Probst A.J."/>
            <person name="Thomas B.C."/>
            <person name="Singh A."/>
            <person name="Wilkins M.J."/>
            <person name="Karaoz U."/>
            <person name="Brodie E.L."/>
            <person name="Williams K.H."/>
            <person name="Hubbard S.S."/>
            <person name="Banfield J.F."/>
        </authorList>
    </citation>
    <scope>NUCLEOTIDE SEQUENCE [LARGE SCALE GENOMIC DNA]</scope>
</reference>
<dbReference type="SUPFAM" id="SSF53067">
    <property type="entry name" value="Actin-like ATPase domain"/>
    <property type="match status" value="2"/>
</dbReference>
<dbReference type="Gene3D" id="3.30.420.40">
    <property type="match status" value="1"/>
</dbReference>
<comment type="caution">
    <text evidence="2">The sequence shown here is derived from an EMBL/GenBank/DDBJ whole genome shotgun (WGS) entry which is preliminary data.</text>
</comment>
<dbReference type="Pfam" id="PF02541">
    <property type="entry name" value="Ppx-GppA"/>
    <property type="match status" value="1"/>
</dbReference>
<feature type="domain" description="Ppx/GppA phosphatase N-terminal" evidence="1">
    <location>
        <begin position="44"/>
        <end position="308"/>
    </location>
</feature>
<organism evidence="2 3">
    <name type="scientific">Candidatus Woesebacteria bacterium RIFCSPHIGHO2_01_FULL_38_9</name>
    <dbReference type="NCBI Taxonomy" id="1802492"/>
    <lineage>
        <taxon>Bacteria</taxon>
        <taxon>Candidatus Woeseibacteriota</taxon>
    </lineage>
</organism>
<name>A0A1F7Y2K2_9BACT</name>
<dbReference type="Proteomes" id="UP000178419">
    <property type="component" value="Unassembled WGS sequence"/>
</dbReference>
<proteinExistence type="predicted"/>
<dbReference type="EMBL" id="MGGE01000025">
    <property type="protein sequence ID" value="OGM21139.1"/>
    <property type="molecule type" value="Genomic_DNA"/>
</dbReference>
<evidence type="ECO:0000313" key="3">
    <source>
        <dbReference type="Proteomes" id="UP000178419"/>
    </source>
</evidence>
<dbReference type="PANTHER" id="PTHR30005:SF0">
    <property type="entry name" value="RETROGRADE REGULATION PROTEIN 2"/>
    <property type="match status" value="1"/>
</dbReference>
<evidence type="ECO:0000259" key="1">
    <source>
        <dbReference type="Pfam" id="PF02541"/>
    </source>
</evidence>